<evidence type="ECO:0000256" key="1">
    <source>
        <dbReference type="SAM" id="SignalP"/>
    </source>
</evidence>
<name>A0AAU9ALS5_LYSEN</name>
<accession>A0AAU9ALS5</accession>
<dbReference type="Proteomes" id="UP000218824">
    <property type="component" value="Chromosome"/>
</dbReference>
<dbReference type="EMBL" id="AP014940">
    <property type="protein sequence ID" value="BAV99997.1"/>
    <property type="molecule type" value="Genomic_DNA"/>
</dbReference>
<dbReference type="AlphaFoldDB" id="A0AAU9ALS5"/>
<gene>
    <name evidence="2" type="ORF">LEN_4510</name>
</gene>
<evidence type="ECO:0000313" key="2">
    <source>
        <dbReference type="EMBL" id="BAV99997.1"/>
    </source>
</evidence>
<sequence>MNLPRLTLALSLALAAAAPAAQAGDFAACFSLKPGVAYDAGRDSVRIVRERFGERDAIAVVSSGDGVKTATYYDPSGRALLGSVQYGIADWGGDASKPAITERYAQTPQFPASAKPGAKFRLSGAGQRITHNDGATQDIQYDGFDDYVFVGFEDLELPVDFEPRKFPGTCHLKAGDAENSAEFWYAPGFGRVKFVRYMGKEPLMTLQLDSIKSE</sequence>
<keyword evidence="1" id="KW-0732">Signal</keyword>
<feature type="signal peptide" evidence="1">
    <location>
        <begin position="1"/>
        <end position="23"/>
    </location>
</feature>
<reference evidence="2 3" key="1">
    <citation type="journal article" date="2017" name="DNA Res.">
        <title>Complete genome sequence and expression profile of the commercial lytic enzyme producer Lysobacter enzymogenes M497-1.</title>
        <authorList>
            <person name="Takami H."/>
            <person name="Toyoda A."/>
            <person name="Uchiyama I."/>
            <person name="Itoh T."/>
            <person name="Takaki Y."/>
            <person name="Arai W."/>
            <person name="Nishi S."/>
            <person name="Kawai M."/>
            <person name="Shinya K."/>
            <person name="Ikeda H."/>
        </authorList>
    </citation>
    <scope>NUCLEOTIDE SEQUENCE [LARGE SCALE GENOMIC DNA]</scope>
    <source>
        <strain evidence="2 3">M497-1</strain>
    </source>
</reference>
<evidence type="ECO:0000313" key="3">
    <source>
        <dbReference type="Proteomes" id="UP000218824"/>
    </source>
</evidence>
<evidence type="ECO:0008006" key="4">
    <source>
        <dbReference type="Google" id="ProtNLM"/>
    </source>
</evidence>
<organism evidence="2 3">
    <name type="scientific">Lysobacter enzymogenes</name>
    <dbReference type="NCBI Taxonomy" id="69"/>
    <lineage>
        <taxon>Bacteria</taxon>
        <taxon>Pseudomonadati</taxon>
        <taxon>Pseudomonadota</taxon>
        <taxon>Gammaproteobacteria</taxon>
        <taxon>Lysobacterales</taxon>
        <taxon>Lysobacteraceae</taxon>
        <taxon>Lysobacter</taxon>
    </lineage>
</organism>
<proteinExistence type="predicted"/>
<dbReference type="GeneID" id="83066289"/>
<dbReference type="KEGG" id="lem:LEN_4510"/>
<feature type="chain" id="PRO_5044009420" description="DUF3108 domain-containing protein" evidence="1">
    <location>
        <begin position="24"/>
        <end position="214"/>
    </location>
</feature>
<dbReference type="RefSeq" id="WP_096381662.1">
    <property type="nucleotide sequence ID" value="NZ_AP014940.1"/>
</dbReference>
<protein>
    <recommendedName>
        <fullName evidence="4">DUF3108 domain-containing protein</fullName>
    </recommendedName>
</protein>